<sequence length="69" mass="7572">MSNEKLPKTVPGGKNHIVQPGHLEIGEITSPHIGASSPFGESTPIPMPVSEIDWEHSPKIPERIEHEDE</sequence>
<proteinExistence type="predicted"/>
<dbReference type="Proteomes" id="UP001595823">
    <property type="component" value="Unassembled WGS sequence"/>
</dbReference>
<evidence type="ECO:0000256" key="1">
    <source>
        <dbReference type="SAM" id="MobiDB-lite"/>
    </source>
</evidence>
<dbReference type="RefSeq" id="WP_380619545.1">
    <property type="nucleotide sequence ID" value="NZ_JBHSDK010000012.1"/>
</dbReference>
<organism evidence="2 3">
    <name type="scientific">Salininema proteolyticum</name>
    <dbReference type="NCBI Taxonomy" id="1607685"/>
    <lineage>
        <taxon>Bacteria</taxon>
        <taxon>Bacillati</taxon>
        <taxon>Actinomycetota</taxon>
        <taxon>Actinomycetes</taxon>
        <taxon>Glycomycetales</taxon>
        <taxon>Glycomycetaceae</taxon>
        <taxon>Salininema</taxon>
    </lineage>
</organism>
<feature type="region of interest" description="Disordered" evidence="1">
    <location>
        <begin position="28"/>
        <end position="69"/>
    </location>
</feature>
<comment type="caution">
    <text evidence="2">The sequence shown here is derived from an EMBL/GenBank/DDBJ whole genome shotgun (WGS) entry which is preliminary data.</text>
</comment>
<reference evidence="3" key="1">
    <citation type="journal article" date="2019" name="Int. J. Syst. Evol. Microbiol.">
        <title>The Global Catalogue of Microorganisms (GCM) 10K type strain sequencing project: providing services to taxonomists for standard genome sequencing and annotation.</title>
        <authorList>
            <consortium name="The Broad Institute Genomics Platform"/>
            <consortium name="The Broad Institute Genome Sequencing Center for Infectious Disease"/>
            <person name="Wu L."/>
            <person name="Ma J."/>
        </authorList>
    </citation>
    <scope>NUCLEOTIDE SEQUENCE [LARGE SCALE GENOMIC DNA]</scope>
    <source>
        <strain evidence="3">IBRC-M 10908</strain>
    </source>
</reference>
<gene>
    <name evidence="2" type="ORF">ACFPET_08010</name>
</gene>
<name>A0ABV8TWV7_9ACTN</name>
<accession>A0ABV8TWV7</accession>
<dbReference type="EMBL" id="JBHSDK010000012">
    <property type="protein sequence ID" value="MFC4335142.1"/>
    <property type="molecule type" value="Genomic_DNA"/>
</dbReference>
<keyword evidence="3" id="KW-1185">Reference proteome</keyword>
<evidence type="ECO:0000313" key="3">
    <source>
        <dbReference type="Proteomes" id="UP001595823"/>
    </source>
</evidence>
<evidence type="ECO:0000313" key="2">
    <source>
        <dbReference type="EMBL" id="MFC4335142.1"/>
    </source>
</evidence>
<feature type="compositionally biased region" description="Basic and acidic residues" evidence="1">
    <location>
        <begin position="53"/>
        <end position="69"/>
    </location>
</feature>
<protein>
    <submittedName>
        <fullName evidence="2">Uncharacterized protein</fullName>
    </submittedName>
</protein>